<dbReference type="HOGENOM" id="CLU_3184075_0_0_6"/>
<dbReference type="STRING" id="1005058.UMN179_01232"/>
<dbReference type="AlphaFoldDB" id="F4H9U5"/>
<dbReference type="Proteomes" id="UP000006908">
    <property type="component" value="Chromosome"/>
</dbReference>
<dbReference type="KEGG" id="gan:UMN179_01232"/>
<organism evidence="1 2">
    <name type="scientific">Gallibacterium anatis (strain UMN179)</name>
    <name type="common">Pasteurella anatis</name>
    <dbReference type="NCBI Taxonomy" id="1005058"/>
    <lineage>
        <taxon>Bacteria</taxon>
        <taxon>Pseudomonadati</taxon>
        <taxon>Pseudomonadota</taxon>
        <taxon>Gammaproteobacteria</taxon>
        <taxon>Pasteurellales</taxon>
        <taxon>Pasteurellaceae</taxon>
        <taxon>Gallibacterium</taxon>
    </lineage>
</organism>
<gene>
    <name evidence="1" type="ordered locus">UMN179_01232</name>
</gene>
<accession>F4H9U5</accession>
<protein>
    <submittedName>
        <fullName evidence="1">Uncharacterized protein</fullName>
    </submittedName>
</protein>
<reference evidence="1 2" key="1">
    <citation type="journal article" date="2011" name="J. Bacteriol.">
        <title>Complete genome sequence of Gallibacterium anatis strain UMN179, isolated from a laying hen with peritonitis.</title>
        <authorList>
            <person name="Johnson T.J."/>
            <person name="Fernandez-Alarcon C."/>
            <person name="Bojesen A.M."/>
            <person name="Nolan L.K."/>
            <person name="Trampel D.W."/>
            <person name="Seemann T."/>
        </authorList>
    </citation>
    <scope>NUCLEOTIDE SEQUENCE [LARGE SCALE GENOMIC DNA]</scope>
    <source>
        <strain evidence="1 2">UMN179</strain>
    </source>
</reference>
<evidence type="ECO:0000313" key="2">
    <source>
        <dbReference type="Proteomes" id="UP000006908"/>
    </source>
</evidence>
<sequence>MLSLKKCEADRRLKINPLFAVELGVLIIEKISKMQGFEKRKSVWRY</sequence>
<dbReference type="EMBL" id="CP002667">
    <property type="protein sequence ID" value="AEC17253.1"/>
    <property type="molecule type" value="Genomic_DNA"/>
</dbReference>
<proteinExistence type="predicted"/>
<name>F4H9U5_GALAU</name>
<evidence type="ECO:0000313" key="1">
    <source>
        <dbReference type="EMBL" id="AEC17253.1"/>
    </source>
</evidence>